<evidence type="ECO:0000256" key="4">
    <source>
        <dbReference type="ARBA" id="ARBA00023163"/>
    </source>
</evidence>
<dbReference type="InterPro" id="IPR050176">
    <property type="entry name" value="LTTR"/>
</dbReference>
<dbReference type="InterPro" id="IPR036390">
    <property type="entry name" value="WH_DNA-bd_sf"/>
</dbReference>
<protein>
    <recommendedName>
        <fullName evidence="5">HTH lysR-type domain-containing protein</fullName>
    </recommendedName>
</protein>
<dbReference type="AlphaFoldDB" id="A0A2M8ITR1"/>
<dbReference type="InterPro" id="IPR000847">
    <property type="entry name" value="LysR_HTH_N"/>
</dbReference>
<reference evidence="6 7" key="1">
    <citation type="journal article" date="2018" name="Int. J. Syst. Evol. Microbiol.">
        <title>Pseudooceanicola lipolyticus sp. nov., a marine alphaproteobacterium, reclassification of Oceanicola flagellatus as Pseudooceanicola flagellatus comb. nov. and emended description of the genus Pseudooceanicola.</title>
        <authorList>
            <person name="Huang M.-M."/>
            <person name="Guo L.-L."/>
            <person name="Wu Y.-H."/>
            <person name="Lai Q.-L."/>
            <person name="Shao Z.-Z."/>
            <person name="Wang C.-S."/>
            <person name="Wu M."/>
            <person name="Xu X.-W."/>
        </authorList>
    </citation>
    <scope>NUCLEOTIDE SEQUENCE [LARGE SCALE GENOMIC DNA]</scope>
    <source>
        <strain evidence="6 7">157</strain>
    </source>
</reference>
<dbReference type="Pfam" id="PF00126">
    <property type="entry name" value="HTH_1"/>
    <property type="match status" value="1"/>
</dbReference>
<dbReference type="Gene3D" id="1.10.10.10">
    <property type="entry name" value="Winged helix-like DNA-binding domain superfamily/Winged helix DNA-binding domain"/>
    <property type="match status" value="1"/>
</dbReference>
<dbReference type="EMBL" id="PGTB01000282">
    <property type="protein sequence ID" value="PJE33919.1"/>
    <property type="molecule type" value="Genomic_DNA"/>
</dbReference>
<evidence type="ECO:0000256" key="1">
    <source>
        <dbReference type="ARBA" id="ARBA00009437"/>
    </source>
</evidence>
<dbReference type="PROSITE" id="PS50931">
    <property type="entry name" value="HTH_LYSR"/>
    <property type="match status" value="1"/>
</dbReference>
<keyword evidence="2" id="KW-0805">Transcription regulation</keyword>
<organism evidence="6 7">
    <name type="scientific">Pseudooceanicola lipolyticus</name>
    <dbReference type="NCBI Taxonomy" id="2029104"/>
    <lineage>
        <taxon>Bacteria</taxon>
        <taxon>Pseudomonadati</taxon>
        <taxon>Pseudomonadota</taxon>
        <taxon>Alphaproteobacteria</taxon>
        <taxon>Rhodobacterales</taxon>
        <taxon>Paracoccaceae</taxon>
        <taxon>Pseudooceanicola</taxon>
    </lineage>
</organism>
<dbReference type="PANTHER" id="PTHR30579">
    <property type="entry name" value="TRANSCRIPTIONAL REGULATOR"/>
    <property type="match status" value="1"/>
</dbReference>
<comment type="similarity">
    <text evidence="1">Belongs to the LysR transcriptional regulatory family.</text>
</comment>
<keyword evidence="7" id="KW-1185">Reference proteome</keyword>
<proteinExistence type="inferred from homology"/>
<sequence length="305" mass="33654">MDIYCPKLQKPLRLLHNRNWDNLRFVLCVATHGTISAAARVLGVNHATVLRRVAAFERDHGGPVFQKTATGYRVLPDRANVIEAAREVENAVVSVERLMQGRRAAMRGLVRLSSTDSLCQSILPGLVRRLHDALPELQIEVMSTNSHLDFTRMQADISVRPARSLPEEMIGDSRVGLCFRAYAAPGAPALWLSPTGALARSVAAAWIAAHIEPDHVGAGADSFMVLRELARLRAGIAVLPAFLGDPVPELEHRAELMPDLSVPIWVASHAELREVPRIRMVRERILDYLDGCRDLLDPPAAPVHR</sequence>
<evidence type="ECO:0000256" key="3">
    <source>
        <dbReference type="ARBA" id="ARBA00023125"/>
    </source>
</evidence>
<dbReference type="Gene3D" id="3.40.190.10">
    <property type="entry name" value="Periplasmic binding protein-like II"/>
    <property type="match status" value="1"/>
</dbReference>
<dbReference type="InterPro" id="IPR005119">
    <property type="entry name" value="LysR_subst-bd"/>
</dbReference>
<dbReference type="SUPFAM" id="SSF53850">
    <property type="entry name" value="Periplasmic binding protein-like II"/>
    <property type="match status" value="1"/>
</dbReference>
<dbReference type="GO" id="GO:0003700">
    <property type="term" value="F:DNA-binding transcription factor activity"/>
    <property type="evidence" value="ECO:0007669"/>
    <property type="project" value="InterPro"/>
</dbReference>
<dbReference type="PANTHER" id="PTHR30579:SF3">
    <property type="entry name" value="TRANSCRIPTIONAL REGULATORY PROTEIN"/>
    <property type="match status" value="1"/>
</dbReference>
<name>A0A2M8ITR1_9RHOB</name>
<dbReference type="Proteomes" id="UP000231553">
    <property type="component" value="Unassembled WGS sequence"/>
</dbReference>
<dbReference type="InterPro" id="IPR036388">
    <property type="entry name" value="WH-like_DNA-bd_sf"/>
</dbReference>
<dbReference type="GO" id="GO:0003677">
    <property type="term" value="F:DNA binding"/>
    <property type="evidence" value="ECO:0007669"/>
    <property type="project" value="UniProtKB-KW"/>
</dbReference>
<comment type="caution">
    <text evidence="6">The sequence shown here is derived from an EMBL/GenBank/DDBJ whole genome shotgun (WGS) entry which is preliminary data.</text>
</comment>
<accession>A0A2M8ITR1</accession>
<gene>
    <name evidence="6" type="ORF">CVM52_24950</name>
</gene>
<keyword evidence="3" id="KW-0238">DNA-binding</keyword>
<evidence type="ECO:0000256" key="2">
    <source>
        <dbReference type="ARBA" id="ARBA00023015"/>
    </source>
</evidence>
<dbReference type="SUPFAM" id="SSF46785">
    <property type="entry name" value="Winged helix' DNA-binding domain"/>
    <property type="match status" value="1"/>
</dbReference>
<evidence type="ECO:0000313" key="7">
    <source>
        <dbReference type="Proteomes" id="UP000231553"/>
    </source>
</evidence>
<keyword evidence="4" id="KW-0804">Transcription</keyword>
<dbReference type="Pfam" id="PF03466">
    <property type="entry name" value="LysR_substrate"/>
    <property type="match status" value="1"/>
</dbReference>
<evidence type="ECO:0000259" key="5">
    <source>
        <dbReference type="PROSITE" id="PS50931"/>
    </source>
</evidence>
<feature type="domain" description="HTH lysR-type" evidence="5">
    <location>
        <begin position="18"/>
        <end position="75"/>
    </location>
</feature>
<evidence type="ECO:0000313" key="6">
    <source>
        <dbReference type="EMBL" id="PJE33919.1"/>
    </source>
</evidence>